<dbReference type="EMBL" id="JBHSBL010000016">
    <property type="protein sequence ID" value="MFC4066742.1"/>
    <property type="molecule type" value="Genomic_DNA"/>
</dbReference>
<proteinExistence type="predicted"/>
<accession>A0ABV8IR76</accession>
<protein>
    <submittedName>
        <fullName evidence="1">Uncharacterized protein</fullName>
    </submittedName>
</protein>
<evidence type="ECO:0000313" key="2">
    <source>
        <dbReference type="Proteomes" id="UP001595867"/>
    </source>
</evidence>
<dbReference type="RefSeq" id="WP_378067715.1">
    <property type="nucleotide sequence ID" value="NZ_JBHSBL010000016.1"/>
</dbReference>
<organism evidence="1 2">
    <name type="scientific">Actinoplanes subglobosus</name>
    <dbReference type="NCBI Taxonomy" id="1547892"/>
    <lineage>
        <taxon>Bacteria</taxon>
        <taxon>Bacillati</taxon>
        <taxon>Actinomycetota</taxon>
        <taxon>Actinomycetes</taxon>
        <taxon>Micromonosporales</taxon>
        <taxon>Micromonosporaceae</taxon>
        <taxon>Actinoplanes</taxon>
    </lineage>
</organism>
<gene>
    <name evidence="1" type="ORF">ACFO0C_17530</name>
</gene>
<evidence type="ECO:0000313" key="1">
    <source>
        <dbReference type="EMBL" id="MFC4066742.1"/>
    </source>
</evidence>
<name>A0ABV8IR76_9ACTN</name>
<dbReference type="Proteomes" id="UP001595867">
    <property type="component" value="Unassembled WGS sequence"/>
</dbReference>
<comment type="caution">
    <text evidence="1">The sequence shown here is derived from an EMBL/GenBank/DDBJ whole genome shotgun (WGS) entry which is preliminary data.</text>
</comment>
<keyword evidence="2" id="KW-1185">Reference proteome</keyword>
<reference evidence="2" key="1">
    <citation type="journal article" date="2019" name="Int. J. Syst. Evol. Microbiol.">
        <title>The Global Catalogue of Microorganisms (GCM) 10K type strain sequencing project: providing services to taxonomists for standard genome sequencing and annotation.</title>
        <authorList>
            <consortium name="The Broad Institute Genomics Platform"/>
            <consortium name="The Broad Institute Genome Sequencing Center for Infectious Disease"/>
            <person name="Wu L."/>
            <person name="Ma J."/>
        </authorList>
    </citation>
    <scope>NUCLEOTIDE SEQUENCE [LARGE SCALE GENOMIC DNA]</scope>
    <source>
        <strain evidence="2">TBRC 5832</strain>
    </source>
</reference>
<sequence length="80" mass="8217">MIDITEYFSEAAAIAPWAAAATGSFVARVRRSGESSELATLTALTTQVAAAGLGGQVTYRTRDGAEWAVTLGSPTKAPLS</sequence>